<proteinExistence type="predicted"/>
<gene>
    <name evidence="1" type="ORF">H6G03_20820</name>
</gene>
<protein>
    <submittedName>
        <fullName evidence="1">DUF2726 domain-containing protein</fullName>
    </submittedName>
</protein>
<dbReference type="AlphaFoldDB" id="A0A926ZIN4"/>
<organism evidence="1 2">
    <name type="scientific">Aerosakkonema funiforme FACHB-1375</name>
    <dbReference type="NCBI Taxonomy" id="2949571"/>
    <lineage>
        <taxon>Bacteria</taxon>
        <taxon>Bacillati</taxon>
        <taxon>Cyanobacteriota</taxon>
        <taxon>Cyanophyceae</taxon>
        <taxon>Oscillatoriophycideae</taxon>
        <taxon>Aerosakkonematales</taxon>
        <taxon>Aerosakkonemataceae</taxon>
        <taxon>Aerosakkonema</taxon>
    </lineage>
</organism>
<comment type="caution">
    <text evidence="1">The sequence shown here is derived from an EMBL/GenBank/DDBJ whole genome shotgun (WGS) entry which is preliminary data.</text>
</comment>
<sequence>MTYSLSYNHSDDFNFNSDDDSLQTFPHFQSGEIANELEMVIMDILEMVLGDRFRYCPQVPLEAICSRPETFYRLPDDLWKFWVSSRVDIAAIERGYRATRKAKLVVECQSQYHDSLDAQVRDRKKAGLLASVGVPLVYVRRVDEDRRFYRFYTPNNREEVIYNLITQQGRNELETFLQRLL</sequence>
<reference evidence="1" key="1">
    <citation type="journal article" date="2015" name="ISME J.">
        <title>Draft Genome Sequence of Streptomyces incarnatus NRRL8089, which Produces the Nucleoside Antibiotic Sinefungin.</title>
        <authorList>
            <person name="Oshima K."/>
            <person name="Hattori M."/>
            <person name="Shimizu H."/>
            <person name="Fukuda K."/>
            <person name="Nemoto M."/>
            <person name="Inagaki K."/>
            <person name="Tamura T."/>
        </authorList>
    </citation>
    <scope>NUCLEOTIDE SEQUENCE</scope>
    <source>
        <strain evidence="1">FACHB-1375</strain>
    </source>
</reference>
<evidence type="ECO:0000313" key="2">
    <source>
        <dbReference type="Proteomes" id="UP000641646"/>
    </source>
</evidence>
<dbReference type="RefSeq" id="WP_190467861.1">
    <property type="nucleotide sequence ID" value="NZ_JACJPW010000056.1"/>
</dbReference>
<dbReference type="EMBL" id="JACJPW010000056">
    <property type="protein sequence ID" value="MBD2183472.1"/>
    <property type="molecule type" value="Genomic_DNA"/>
</dbReference>
<dbReference type="Proteomes" id="UP000641646">
    <property type="component" value="Unassembled WGS sequence"/>
</dbReference>
<reference evidence="1" key="2">
    <citation type="submission" date="2020-08" db="EMBL/GenBank/DDBJ databases">
        <authorList>
            <person name="Chen M."/>
            <person name="Teng W."/>
            <person name="Zhao L."/>
            <person name="Hu C."/>
            <person name="Zhou Y."/>
            <person name="Han B."/>
            <person name="Song L."/>
            <person name="Shu W."/>
        </authorList>
    </citation>
    <scope>NUCLEOTIDE SEQUENCE</scope>
    <source>
        <strain evidence="1">FACHB-1375</strain>
    </source>
</reference>
<name>A0A926ZIN4_9CYAN</name>
<accession>A0A926ZIN4</accession>
<evidence type="ECO:0000313" key="1">
    <source>
        <dbReference type="EMBL" id="MBD2183472.1"/>
    </source>
</evidence>
<keyword evidence="2" id="KW-1185">Reference proteome</keyword>